<dbReference type="EMBL" id="QEFC01000321">
    <property type="protein sequence ID" value="KAE9464838.1"/>
    <property type="molecule type" value="Genomic_DNA"/>
</dbReference>
<protein>
    <recommendedName>
        <fullName evidence="3">RRM domain-containing protein</fullName>
    </recommendedName>
</protein>
<reference evidence="4 5" key="1">
    <citation type="journal article" date="2019" name="Genome Biol. Evol.">
        <title>The Rhododendron genome and chromosomal organization provide insight into shared whole-genome duplications across the heath family (Ericaceae).</title>
        <authorList>
            <person name="Soza V.L."/>
            <person name="Lindsley D."/>
            <person name="Waalkes A."/>
            <person name="Ramage E."/>
            <person name="Patwardhan R.P."/>
            <person name="Burton J.N."/>
            <person name="Adey A."/>
            <person name="Kumar A."/>
            <person name="Qiu R."/>
            <person name="Shendure J."/>
            <person name="Hall B."/>
        </authorList>
    </citation>
    <scope>NUCLEOTIDE SEQUENCE [LARGE SCALE GENOMIC DNA]</scope>
    <source>
        <strain evidence="4">RSF 1966-606</strain>
    </source>
</reference>
<dbReference type="OrthoDB" id="6730379at2759"/>
<sequence length="155" mass="17152">MSAVCPSGLELVQFQIKEQVPSTLIPNCRKLPARVACLGDFSYCRIAFAAAWGALIKMFSPYGKIVAEDFLWHTRGRKRGEPRGFAFVQFSTKEEAELAKEKMNGKLAGGRPLVVRLASEKNLVETTETSSKPIGVARLRVLLSVVQDKRAEVLK</sequence>
<dbReference type="SUPFAM" id="SSF54928">
    <property type="entry name" value="RNA-binding domain, RBD"/>
    <property type="match status" value="1"/>
</dbReference>
<dbReference type="Gene3D" id="3.30.70.330">
    <property type="match status" value="1"/>
</dbReference>
<gene>
    <name evidence="4" type="ORF">C3L33_03257</name>
</gene>
<keyword evidence="1 2" id="KW-0694">RNA-binding</keyword>
<dbReference type="Proteomes" id="UP000428333">
    <property type="component" value="Linkage Group LG02"/>
</dbReference>
<dbReference type="InterPro" id="IPR035979">
    <property type="entry name" value="RBD_domain_sf"/>
</dbReference>
<keyword evidence="5" id="KW-1185">Reference proteome</keyword>
<evidence type="ECO:0000256" key="1">
    <source>
        <dbReference type="ARBA" id="ARBA00022884"/>
    </source>
</evidence>
<dbReference type="SMART" id="SM00360">
    <property type="entry name" value="RRM"/>
    <property type="match status" value="1"/>
</dbReference>
<organism evidence="4 5">
    <name type="scientific">Rhododendron williamsianum</name>
    <dbReference type="NCBI Taxonomy" id="262921"/>
    <lineage>
        <taxon>Eukaryota</taxon>
        <taxon>Viridiplantae</taxon>
        <taxon>Streptophyta</taxon>
        <taxon>Embryophyta</taxon>
        <taxon>Tracheophyta</taxon>
        <taxon>Spermatophyta</taxon>
        <taxon>Magnoliopsida</taxon>
        <taxon>eudicotyledons</taxon>
        <taxon>Gunneridae</taxon>
        <taxon>Pentapetalae</taxon>
        <taxon>asterids</taxon>
        <taxon>Ericales</taxon>
        <taxon>Ericaceae</taxon>
        <taxon>Ericoideae</taxon>
        <taxon>Rhodoreae</taxon>
        <taxon>Rhododendron</taxon>
    </lineage>
</organism>
<feature type="non-terminal residue" evidence="4">
    <location>
        <position position="1"/>
    </location>
</feature>
<proteinExistence type="predicted"/>
<dbReference type="Pfam" id="PF00076">
    <property type="entry name" value="RRM_1"/>
    <property type="match status" value="1"/>
</dbReference>
<dbReference type="AlphaFoldDB" id="A0A6A4MFA5"/>
<feature type="domain" description="RRM" evidence="3">
    <location>
        <begin position="34"/>
        <end position="120"/>
    </location>
</feature>
<evidence type="ECO:0000259" key="3">
    <source>
        <dbReference type="PROSITE" id="PS50102"/>
    </source>
</evidence>
<dbReference type="InterPro" id="IPR012677">
    <property type="entry name" value="Nucleotide-bd_a/b_plait_sf"/>
</dbReference>
<evidence type="ECO:0000313" key="4">
    <source>
        <dbReference type="EMBL" id="KAE9464838.1"/>
    </source>
</evidence>
<dbReference type="PANTHER" id="PTHR21245">
    <property type="entry name" value="HETEROGENEOUS NUCLEAR RIBONUCLEOPROTEIN"/>
    <property type="match status" value="1"/>
</dbReference>
<accession>A0A6A4MFA5</accession>
<comment type="caution">
    <text evidence="4">The sequence shown here is derived from an EMBL/GenBank/DDBJ whole genome shotgun (WGS) entry which is preliminary data.</text>
</comment>
<dbReference type="PROSITE" id="PS50102">
    <property type="entry name" value="RRM"/>
    <property type="match status" value="1"/>
</dbReference>
<dbReference type="GO" id="GO:0003723">
    <property type="term" value="F:RNA binding"/>
    <property type="evidence" value="ECO:0007669"/>
    <property type="project" value="UniProtKB-UniRule"/>
</dbReference>
<dbReference type="InterPro" id="IPR000504">
    <property type="entry name" value="RRM_dom"/>
</dbReference>
<evidence type="ECO:0000256" key="2">
    <source>
        <dbReference type="PROSITE-ProRule" id="PRU00176"/>
    </source>
</evidence>
<evidence type="ECO:0000313" key="5">
    <source>
        <dbReference type="Proteomes" id="UP000428333"/>
    </source>
</evidence>
<name>A0A6A4MFA5_9ERIC</name>